<comment type="caution">
    <text evidence="1">The sequence shown here is derived from an EMBL/GenBank/DDBJ whole genome shotgun (WGS) entry which is preliminary data.</text>
</comment>
<sequence length="146" mass="17230">MIGSMAIGGYFMFRKFLKQLPKEDGKSIMDWERHYVEKTNHMWEQEEKDLLEELVSPVPELFRDVARHKIASKIGEVALEKKANKITQDILIEGYIIATPKRDHRFLRKRLAERRLTQPPLSLISKQQKLIMPRGGKKNIRSNIRY</sequence>
<dbReference type="InterPro" id="IPR020203">
    <property type="entry name" value="YneK"/>
</dbReference>
<evidence type="ECO:0000313" key="1">
    <source>
        <dbReference type="EMBL" id="MDY0408233.1"/>
    </source>
</evidence>
<dbReference type="EMBL" id="JAWDIQ010000001">
    <property type="protein sequence ID" value="MDY0408233.1"/>
    <property type="molecule type" value="Genomic_DNA"/>
</dbReference>
<evidence type="ECO:0000313" key="2">
    <source>
        <dbReference type="Proteomes" id="UP001275315"/>
    </source>
</evidence>
<gene>
    <name evidence="1" type="ORF">RWD45_06200</name>
</gene>
<dbReference type="Pfam" id="PF11084">
    <property type="entry name" value="DUF2621"/>
    <property type="match status" value="1"/>
</dbReference>
<accession>A0ABU5CS40</accession>
<name>A0ABU5CS40_9BACI</name>
<keyword evidence="2" id="KW-1185">Reference proteome</keyword>
<reference evidence="1 2" key="1">
    <citation type="submission" date="2023-10" db="EMBL/GenBank/DDBJ databases">
        <title>Virgibacillus soli CC-YMP-6 genome.</title>
        <authorList>
            <person name="Miliotis G."/>
            <person name="Sengupta P."/>
            <person name="Hameed A."/>
            <person name="Chuvochina M."/>
            <person name="Mcdonagh F."/>
            <person name="Simpson A.C."/>
            <person name="Singh N.K."/>
            <person name="Rekha P.D."/>
            <person name="Raman K."/>
            <person name="Hugenholtz P."/>
            <person name="Venkateswaran K."/>
        </authorList>
    </citation>
    <scope>NUCLEOTIDE SEQUENCE [LARGE SCALE GENOMIC DNA]</scope>
    <source>
        <strain evidence="1 2">CC-YMP-6</strain>
    </source>
</reference>
<organism evidence="1 2">
    <name type="scientific">Paracerasibacillus soli</name>
    <dbReference type="NCBI Taxonomy" id="480284"/>
    <lineage>
        <taxon>Bacteria</taxon>
        <taxon>Bacillati</taxon>
        <taxon>Bacillota</taxon>
        <taxon>Bacilli</taxon>
        <taxon>Bacillales</taxon>
        <taxon>Bacillaceae</taxon>
        <taxon>Paracerasibacillus</taxon>
    </lineage>
</organism>
<dbReference type="Proteomes" id="UP001275315">
    <property type="component" value="Unassembled WGS sequence"/>
</dbReference>
<protein>
    <submittedName>
        <fullName evidence="1">DUF2621 family protein</fullName>
    </submittedName>
</protein>
<proteinExistence type="predicted"/>